<evidence type="ECO:0000313" key="3">
    <source>
        <dbReference type="Proteomes" id="UP000626109"/>
    </source>
</evidence>
<comment type="caution">
    <text evidence="2">The sequence shown here is derived from an EMBL/GenBank/DDBJ whole genome shotgun (WGS) entry which is preliminary data.</text>
</comment>
<dbReference type="AlphaFoldDB" id="A0A813JHV3"/>
<feature type="region of interest" description="Disordered" evidence="1">
    <location>
        <begin position="900"/>
        <end position="921"/>
    </location>
</feature>
<name>A0A813JHV3_POLGL</name>
<protein>
    <submittedName>
        <fullName evidence="2">Uncharacterized protein</fullName>
    </submittedName>
</protein>
<reference evidence="2" key="1">
    <citation type="submission" date="2021-02" db="EMBL/GenBank/DDBJ databases">
        <authorList>
            <person name="Dougan E. K."/>
            <person name="Rhodes N."/>
            <person name="Thang M."/>
            <person name="Chan C."/>
        </authorList>
    </citation>
    <scope>NUCLEOTIDE SEQUENCE</scope>
</reference>
<evidence type="ECO:0000313" key="2">
    <source>
        <dbReference type="EMBL" id="CAE8677863.1"/>
    </source>
</evidence>
<evidence type="ECO:0000256" key="1">
    <source>
        <dbReference type="SAM" id="MobiDB-lite"/>
    </source>
</evidence>
<dbReference type="Gene3D" id="1.20.1270.60">
    <property type="entry name" value="Arfaptin homology (AH) domain/BAR domain"/>
    <property type="match status" value="1"/>
</dbReference>
<dbReference type="SUPFAM" id="SSF103657">
    <property type="entry name" value="BAR/IMD domain-like"/>
    <property type="match status" value="1"/>
</dbReference>
<sequence>MDVPLPSRPRRPGKCNRHVRLARVARVAVSLTLLSSTDLGTGLHGADALGLEDDLVTDISPAEDAEPGDEWARLTKEDWQPGRTDNFSTSVPVKDLECEGPQTRIQTIPGLSWVDVKEVMHQRPSNIRQDPGLFSAIMQIQQKESDNCVLGIASTSALLLPVSMPKFRNLARVLSSDQNFLVLNVTFYDTLRSGFPMFGILDDIATEEYRSWFDSAESRQFFAALPEPKACQGPKAMALQRRILSLRKQRQEEVSGGIDLVLPAVDLFAAGEASGSAGGSTGCRPAAAAALLAMALSRAEAVTAVGDRDAAGSGLEVYAAALRDVIELTARAEELIRDYSWDEGVAFGQLVATPWNLWYMLQQIQFALQRLLGSPWKLPRPVDDGPQSFVHEIGADPNTHVDVADTVEVMLRQHAEVSRRLHSDGSRLMRHWQECRQGYDIAASKYAQACGEAEDEAKQCDANASTQPSEWKRMAERTVTASRHAVAAERDFNKALQRLNTSVDVQERQMSLVLNALQDMEEKRALSLRDAFMKIAVFDTSWLRNVQYDLDSAVQAIEQRDAVEELQDFIREHRSQAPPPCRQIARPHWEIATGSGRRPRQDVQALTVATASAADQAEAMRPILRSVLNSRADASGTGADCGSIDASCSSTFPSEEQLADLGSLLFGEAAAAIAPATASTSGPPSEGPLSRTAMAAASRAGFCAALHTELQASASAAAAAWAAEDPSAEMGGLPPPAAKLDPAAFEAAVGLFKAALDGCDRDSDAWNGRDLLVLSKLLQSESEDGKPIDILLRVYNHPLWSRVTFWEDALLVGLAEAHTRLVLARWSSDAQSSSSSAKGEAQEVVMTTFLQRYMGYMVALGIKLEQARSCAERTLRKQAPLLGASCEVYVRLITHSGGRDEPDGTASLRGATHGKAGPNIGGPVVAGGVDEAGSDASKAQSFGCRWDVLRLLLALQCSVLRVFQKRLGHNYKKVHVAYELHRSRVLVQYCRQTLL</sequence>
<gene>
    <name evidence="2" type="ORF">PGLA2088_LOCUS20495</name>
</gene>
<accession>A0A813JHV3</accession>
<proteinExistence type="predicted"/>
<organism evidence="2 3">
    <name type="scientific">Polarella glacialis</name>
    <name type="common">Dinoflagellate</name>
    <dbReference type="NCBI Taxonomy" id="89957"/>
    <lineage>
        <taxon>Eukaryota</taxon>
        <taxon>Sar</taxon>
        <taxon>Alveolata</taxon>
        <taxon>Dinophyceae</taxon>
        <taxon>Suessiales</taxon>
        <taxon>Suessiaceae</taxon>
        <taxon>Polarella</taxon>
    </lineage>
</organism>
<dbReference type="EMBL" id="CAJNNW010025634">
    <property type="protein sequence ID" value="CAE8677863.1"/>
    <property type="molecule type" value="Genomic_DNA"/>
</dbReference>
<dbReference type="Proteomes" id="UP000626109">
    <property type="component" value="Unassembled WGS sequence"/>
</dbReference>
<dbReference type="InterPro" id="IPR027267">
    <property type="entry name" value="AH/BAR_dom_sf"/>
</dbReference>